<feature type="transmembrane region" description="Helical" evidence="1">
    <location>
        <begin position="77"/>
        <end position="94"/>
    </location>
</feature>
<dbReference type="PANTHER" id="PTHR33741:SF5">
    <property type="entry name" value="TRANSMEMBRANE PROTEIN DDB_G0269096-RELATED"/>
    <property type="match status" value="1"/>
</dbReference>
<dbReference type="AlphaFoldDB" id="A0A5J6PZQ6"/>
<protein>
    <submittedName>
        <fullName evidence="3">HPP family protein</fullName>
    </submittedName>
</protein>
<accession>A0A5J6PZQ6</accession>
<feature type="transmembrane region" description="Helical" evidence="1">
    <location>
        <begin position="101"/>
        <end position="118"/>
    </location>
</feature>
<dbReference type="Proteomes" id="UP000325713">
    <property type="component" value="Chromosome"/>
</dbReference>
<keyword evidence="4" id="KW-1185">Reference proteome</keyword>
<feature type="domain" description="HPP transmembrane region" evidence="2">
    <location>
        <begin position="18"/>
        <end position="167"/>
    </location>
</feature>
<sequence>MNTETRSKWPKPTDSLPPRLPWKNIYWAWLGGFFAAAMLGITQDLSGFPMIVGSFGASCLLIFAYPNSPLSQPRNVIGGHFVASLTGLVFLNFIGVYWWSMAAAVATAIALMLILRVPHAPAGSNPFIVMMAGAHWDFLITPTLLGSIVVVLIALIHNNIGKDRRYPTYWW</sequence>
<organism evidence="3 4">
    <name type="scientific">Neisseria zalophi</name>
    <dbReference type="NCBI Taxonomy" id="640030"/>
    <lineage>
        <taxon>Bacteria</taxon>
        <taxon>Pseudomonadati</taxon>
        <taxon>Pseudomonadota</taxon>
        <taxon>Betaproteobacteria</taxon>
        <taxon>Neisseriales</taxon>
        <taxon>Neisseriaceae</taxon>
        <taxon>Neisseria</taxon>
    </lineage>
</organism>
<dbReference type="OrthoDB" id="9811720at2"/>
<dbReference type="RefSeq" id="WP_151052177.1">
    <property type="nucleotide sequence ID" value="NZ_CP031700.1"/>
</dbReference>
<dbReference type="EMBL" id="CP031700">
    <property type="protein sequence ID" value="QEY26683.1"/>
    <property type="molecule type" value="Genomic_DNA"/>
</dbReference>
<feature type="transmembrane region" description="Helical" evidence="1">
    <location>
        <begin position="138"/>
        <end position="156"/>
    </location>
</feature>
<evidence type="ECO:0000313" key="3">
    <source>
        <dbReference type="EMBL" id="QEY26683.1"/>
    </source>
</evidence>
<dbReference type="InterPro" id="IPR007065">
    <property type="entry name" value="HPP"/>
</dbReference>
<keyword evidence="1" id="KW-0472">Membrane</keyword>
<reference evidence="3 4" key="1">
    <citation type="submission" date="2018-08" db="EMBL/GenBank/DDBJ databases">
        <title>Neisseria zalophi ATCC BAA-2455 complete genome.</title>
        <authorList>
            <person name="Veseli I.A."/>
            <person name="Buttler R."/>
            <person name="Mascarenhas dos Santos A.C."/>
            <person name="Pombert J.-F."/>
        </authorList>
    </citation>
    <scope>NUCLEOTIDE SEQUENCE [LARGE SCALE GENOMIC DNA]</scope>
    <source>
        <strain evidence="3 4">ATCC BAA-2455</strain>
    </source>
</reference>
<dbReference type="InterPro" id="IPR058581">
    <property type="entry name" value="TM_HPP"/>
</dbReference>
<gene>
    <name evidence="3" type="ORF">D0T92_09200</name>
</gene>
<proteinExistence type="predicted"/>
<dbReference type="PANTHER" id="PTHR33741">
    <property type="entry name" value="TRANSMEMBRANE PROTEIN DDB_G0269096-RELATED"/>
    <property type="match status" value="1"/>
</dbReference>
<evidence type="ECO:0000313" key="4">
    <source>
        <dbReference type="Proteomes" id="UP000325713"/>
    </source>
</evidence>
<keyword evidence="1" id="KW-0812">Transmembrane</keyword>
<feature type="transmembrane region" description="Helical" evidence="1">
    <location>
        <begin position="25"/>
        <end position="41"/>
    </location>
</feature>
<evidence type="ECO:0000259" key="2">
    <source>
        <dbReference type="Pfam" id="PF04982"/>
    </source>
</evidence>
<evidence type="ECO:0000256" key="1">
    <source>
        <dbReference type="SAM" id="Phobius"/>
    </source>
</evidence>
<feature type="transmembrane region" description="Helical" evidence="1">
    <location>
        <begin position="48"/>
        <end position="65"/>
    </location>
</feature>
<name>A0A5J6PZQ6_9NEIS</name>
<keyword evidence="1" id="KW-1133">Transmembrane helix</keyword>
<dbReference type="Pfam" id="PF04982">
    <property type="entry name" value="TM_HPP"/>
    <property type="match status" value="1"/>
</dbReference>
<dbReference type="KEGG" id="nzl:D0T92_09200"/>